<protein>
    <submittedName>
        <fullName evidence="9">Iron chelate uptake ABC transporter, FeCT family, permease protein</fullName>
    </submittedName>
</protein>
<keyword evidence="4" id="KW-1003">Cell membrane</keyword>
<evidence type="ECO:0000256" key="5">
    <source>
        <dbReference type="ARBA" id="ARBA00022692"/>
    </source>
</evidence>
<evidence type="ECO:0000313" key="9">
    <source>
        <dbReference type="EMBL" id="EHL04688.1"/>
    </source>
</evidence>
<dbReference type="Gene3D" id="1.10.3470.10">
    <property type="entry name" value="ABC transporter involved in vitamin B12 uptake, BtuC"/>
    <property type="match status" value="1"/>
</dbReference>
<evidence type="ECO:0000256" key="7">
    <source>
        <dbReference type="ARBA" id="ARBA00023136"/>
    </source>
</evidence>
<evidence type="ECO:0000256" key="8">
    <source>
        <dbReference type="SAM" id="Phobius"/>
    </source>
</evidence>
<dbReference type="PANTHER" id="PTHR30472:SF70">
    <property type="entry name" value="MOLYBDATE IMPORT SYSTEM PERMEASE PROTEIN MOLB"/>
    <property type="match status" value="1"/>
</dbReference>
<name>G9XUW6_DESHA</name>
<dbReference type="HOGENOM" id="CLU_013016_0_2_9"/>
<dbReference type="EMBL" id="AFZX01000131">
    <property type="protein sequence ID" value="EHL04688.1"/>
    <property type="molecule type" value="Genomic_DNA"/>
</dbReference>
<keyword evidence="3" id="KW-0813">Transport</keyword>
<dbReference type="Pfam" id="PF01032">
    <property type="entry name" value="FecCD"/>
    <property type="match status" value="1"/>
</dbReference>
<feature type="transmembrane region" description="Helical" evidence="8">
    <location>
        <begin position="219"/>
        <end position="240"/>
    </location>
</feature>
<dbReference type="GO" id="GO:0022857">
    <property type="term" value="F:transmembrane transporter activity"/>
    <property type="evidence" value="ECO:0007669"/>
    <property type="project" value="InterPro"/>
</dbReference>
<feature type="transmembrane region" description="Helical" evidence="8">
    <location>
        <begin position="301"/>
        <end position="319"/>
    </location>
</feature>
<feature type="transmembrane region" description="Helical" evidence="8">
    <location>
        <begin position="169"/>
        <end position="190"/>
    </location>
</feature>
<organism evidence="9 10">
    <name type="scientific">Desulfitobacterium hafniense DP7</name>
    <dbReference type="NCBI Taxonomy" id="537010"/>
    <lineage>
        <taxon>Bacteria</taxon>
        <taxon>Bacillati</taxon>
        <taxon>Bacillota</taxon>
        <taxon>Clostridia</taxon>
        <taxon>Eubacteriales</taxon>
        <taxon>Desulfitobacteriaceae</taxon>
        <taxon>Desulfitobacterium</taxon>
    </lineage>
</organism>
<evidence type="ECO:0000256" key="1">
    <source>
        <dbReference type="ARBA" id="ARBA00004651"/>
    </source>
</evidence>
<dbReference type="FunFam" id="1.10.3470.10:FF:000001">
    <property type="entry name" value="Vitamin B12 ABC transporter permease BtuC"/>
    <property type="match status" value="1"/>
</dbReference>
<dbReference type="Proteomes" id="UP000004416">
    <property type="component" value="Unassembled WGS sequence"/>
</dbReference>
<dbReference type="GO" id="GO:0005886">
    <property type="term" value="C:plasma membrane"/>
    <property type="evidence" value="ECO:0007669"/>
    <property type="project" value="UniProtKB-SubCell"/>
</dbReference>
<dbReference type="PANTHER" id="PTHR30472">
    <property type="entry name" value="FERRIC ENTEROBACTIN TRANSPORT SYSTEM PERMEASE PROTEIN"/>
    <property type="match status" value="1"/>
</dbReference>
<feature type="transmembrane region" description="Helical" evidence="8">
    <location>
        <begin position="331"/>
        <end position="350"/>
    </location>
</feature>
<comment type="caution">
    <text evidence="9">The sequence shown here is derived from an EMBL/GenBank/DDBJ whole genome shotgun (WGS) entry which is preliminary data.</text>
</comment>
<dbReference type="InterPro" id="IPR037294">
    <property type="entry name" value="ABC_BtuC-like"/>
</dbReference>
<evidence type="ECO:0000256" key="6">
    <source>
        <dbReference type="ARBA" id="ARBA00022989"/>
    </source>
</evidence>
<feature type="transmembrane region" description="Helical" evidence="8">
    <location>
        <begin position="140"/>
        <end position="160"/>
    </location>
</feature>
<keyword evidence="7 8" id="KW-0472">Membrane</keyword>
<evidence type="ECO:0000256" key="4">
    <source>
        <dbReference type="ARBA" id="ARBA00022475"/>
    </source>
</evidence>
<feature type="transmembrane region" description="Helical" evidence="8">
    <location>
        <begin position="27"/>
        <end position="47"/>
    </location>
</feature>
<dbReference type="CDD" id="cd06550">
    <property type="entry name" value="TM_ABC_iron-siderophores_like"/>
    <property type="match status" value="1"/>
</dbReference>
<reference evidence="9 10" key="1">
    <citation type="submission" date="2011-08" db="EMBL/GenBank/DDBJ databases">
        <authorList>
            <person name="Weinstock G."/>
            <person name="Sodergren E."/>
            <person name="Clifton S."/>
            <person name="Fulton L."/>
            <person name="Fulton B."/>
            <person name="Courtney L."/>
            <person name="Fronick C."/>
            <person name="Harrison M."/>
            <person name="Strong C."/>
            <person name="Farmer C."/>
            <person name="Delahaunty K."/>
            <person name="Markovic C."/>
            <person name="Hall O."/>
            <person name="Minx P."/>
            <person name="Tomlinson C."/>
            <person name="Mitreva M."/>
            <person name="Hou S."/>
            <person name="Chen J."/>
            <person name="Wollam A."/>
            <person name="Pepin K.H."/>
            <person name="Johnson M."/>
            <person name="Bhonagiri V."/>
            <person name="Zhang X."/>
            <person name="Suruliraj S."/>
            <person name="Warren W."/>
            <person name="Chinwalla A."/>
            <person name="Mardis E.R."/>
            <person name="Wilson R.K."/>
        </authorList>
    </citation>
    <scope>NUCLEOTIDE SEQUENCE [LARGE SCALE GENOMIC DNA]</scope>
    <source>
        <strain evidence="9 10">DP7</strain>
    </source>
</reference>
<feature type="transmembrane region" description="Helical" evidence="8">
    <location>
        <begin position="85"/>
        <end position="105"/>
    </location>
</feature>
<dbReference type="InterPro" id="IPR000522">
    <property type="entry name" value="ABC_transptr_permease_BtuC"/>
</dbReference>
<evidence type="ECO:0000313" key="10">
    <source>
        <dbReference type="Proteomes" id="UP000004416"/>
    </source>
</evidence>
<dbReference type="GO" id="GO:0033214">
    <property type="term" value="P:siderophore-iron import into cell"/>
    <property type="evidence" value="ECO:0007669"/>
    <property type="project" value="TreeGrafter"/>
</dbReference>
<comment type="subcellular location">
    <subcellularLocation>
        <location evidence="1">Cell membrane</location>
        <topology evidence="1">Multi-pass membrane protein</topology>
    </subcellularLocation>
</comment>
<gene>
    <name evidence="9" type="ORF">HMPREF0322_04779</name>
</gene>
<feature type="transmembrane region" description="Helical" evidence="8">
    <location>
        <begin position="117"/>
        <end position="134"/>
    </location>
</feature>
<dbReference type="PATRIC" id="fig|537010.4.peg.4448"/>
<accession>G9XUW6</accession>
<sequence length="356" mass="38167">MKNVPSEKCLQFIFKGGNKMKRKNQGISMVVGLGILLLITIIISFQLGRYPIPPKELFGILLSKIFPVEQFWADRLEIVLINIRLPRILLACLVGCCLSAAGAAYQGVFQNPMASPDILGASSGAAFGAALAILNHGGNSLIILSAFTFSLLTVAIIYFISKKAKGNNLLGLILAGIMVSSLFSAGTSFIKLVADPNDQLPVITYWLMGSLSGSKLSDIAFAVLPMAVGLIPLLLLRWRLNILTLGDDEAKTMGVNAKQIRLLVIICATFVTAASVSVSGVIGWVGLVIPHLARRLVGSNYTALMPATMLTGAVFLLIVDNFSRNLLTTEIPLGILTALVGAPFFIYLITRRGETY</sequence>
<feature type="transmembrane region" description="Helical" evidence="8">
    <location>
        <begin position="260"/>
        <end position="289"/>
    </location>
</feature>
<evidence type="ECO:0000256" key="2">
    <source>
        <dbReference type="ARBA" id="ARBA00007935"/>
    </source>
</evidence>
<comment type="similarity">
    <text evidence="2">Belongs to the binding-protein-dependent transport system permease family. FecCD subfamily.</text>
</comment>
<dbReference type="AlphaFoldDB" id="G9XUW6"/>
<proteinExistence type="inferred from homology"/>
<keyword evidence="6 8" id="KW-1133">Transmembrane helix</keyword>
<dbReference type="SUPFAM" id="SSF81345">
    <property type="entry name" value="ABC transporter involved in vitamin B12 uptake, BtuC"/>
    <property type="match status" value="1"/>
</dbReference>
<keyword evidence="5 8" id="KW-0812">Transmembrane</keyword>
<evidence type="ECO:0000256" key="3">
    <source>
        <dbReference type="ARBA" id="ARBA00022448"/>
    </source>
</evidence>